<dbReference type="STRING" id="1798508.A3A35_00420"/>
<name>A0A1F6ED64_9BACT</name>
<gene>
    <name evidence="1" type="ORF">A3A35_00420</name>
</gene>
<accession>A0A1F6ED64</accession>
<comment type="caution">
    <text evidence="1">The sequence shown here is derived from an EMBL/GenBank/DDBJ whole genome shotgun (WGS) entry which is preliminary data.</text>
</comment>
<protein>
    <submittedName>
        <fullName evidence="1">Uncharacterized protein</fullName>
    </submittedName>
</protein>
<proteinExistence type="predicted"/>
<organism evidence="1 2">
    <name type="scientific">Candidatus Kaiserbacteria bacterium RIFCSPLOWO2_01_FULL_51_21</name>
    <dbReference type="NCBI Taxonomy" id="1798508"/>
    <lineage>
        <taxon>Bacteria</taxon>
        <taxon>Candidatus Kaiseribacteriota</taxon>
    </lineage>
</organism>
<sequence length="254" mass="28563">MWVSAPRDSSFQTKGDIVMAAQVAGDLYESITGQLFELGRQLRQPNGYPFNPEELKAYLQDAIEGRFNRVVPEPHSVSTAPPAAVLNRIGGLVQLPATAEKKTEDCFRENLYGYRDGNIDRWLSTKQGAEVPSPASIYALGQELTFIEMAQAVLKVSTRDVGELVSFLVERNHVFALPQIESLIERQEKGTNVGLRTDSWANFFFVIDKNDLVSVVFAGRRDGGWDVDVYRLDYGYRWDADYRLFVRNSDAATL</sequence>
<evidence type="ECO:0000313" key="1">
    <source>
        <dbReference type="EMBL" id="OGG71624.1"/>
    </source>
</evidence>
<dbReference type="AlphaFoldDB" id="A0A1F6ED64"/>
<evidence type="ECO:0000313" key="2">
    <source>
        <dbReference type="Proteomes" id="UP000179115"/>
    </source>
</evidence>
<dbReference type="Proteomes" id="UP000179115">
    <property type="component" value="Unassembled WGS sequence"/>
</dbReference>
<reference evidence="1 2" key="1">
    <citation type="journal article" date="2016" name="Nat. Commun.">
        <title>Thousands of microbial genomes shed light on interconnected biogeochemical processes in an aquifer system.</title>
        <authorList>
            <person name="Anantharaman K."/>
            <person name="Brown C.T."/>
            <person name="Hug L.A."/>
            <person name="Sharon I."/>
            <person name="Castelle C.J."/>
            <person name="Probst A.J."/>
            <person name="Thomas B.C."/>
            <person name="Singh A."/>
            <person name="Wilkins M.J."/>
            <person name="Karaoz U."/>
            <person name="Brodie E.L."/>
            <person name="Williams K.H."/>
            <person name="Hubbard S.S."/>
            <person name="Banfield J.F."/>
        </authorList>
    </citation>
    <scope>NUCLEOTIDE SEQUENCE [LARGE SCALE GENOMIC DNA]</scope>
</reference>
<dbReference type="EMBL" id="MFLV01000011">
    <property type="protein sequence ID" value="OGG71624.1"/>
    <property type="molecule type" value="Genomic_DNA"/>
</dbReference>